<dbReference type="RefSeq" id="WP_286345153.1">
    <property type="nucleotide sequence ID" value="NZ_AP027732.1"/>
</dbReference>
<feature type="domain" description="Mycothiol-dependent maleylpyruvate isomerase metal-binding" evidence="1">
    <location>
        <begin position="8"/>
        <end position="151"/>
    </location>
</feature>
<gene>
    <name evidence="2" type="ORF">GCM10025867_03620</name>
</gene>
<organism evidence="2 3">
    <name type="scientific">Frondihabitans sucicola</name>
    <dbReference type="NCBI Taxonomy" id="1268041"/>
    <lineage>
        <taxon>Bacteria</taxon>
        <taxon>Bacillati</taxon>
        <taxon>Actinomycetota</taxon>
        <taxon>Actinomycetes</taxon>
        <taxon>Micrococcales</taxon>
        <taxon>Microbacteriaceae</taxon>
        <taxon>Frondihabitans</taxon>
    </lineage>
</organism>
<name>A0ABM8GID2_9MICO</name>
<evidence type="ECO:0000259" key="1">
    <source>
        <dbReference type="Pfam" id="PF11716"/>
    </source>
</evidence>
<dbReference type="InterPro" id="IPR017517">
    <property type="entry name" value="Maleyloyr_isom"/>
</dbReference>
<dbReference type="NCBIfam" id="TIGR03083">
    <property type="entry name" value="maleylpyruvate isomerase family mycothiol-dependent enzyme"/>
    <property type="match status" value="1"/>
</dbReference>
<accession>A0ABM8GID2</accession>
<evidence type="ECO:0000313" key="2">
    <source>
        <dbReference type="EMBL" id="BDZ48121.1"/>
    </source>
</evidence>
<dbReference type="SUPFAM" id="SSF109854">
    <property type="entry name" value="DinB/YfiT-like putative metalloenzymes"/>
    <property type="match status" value="1"/>
</dbReference>
<dbReference type="InterPro" id="IPR024344">
    <property type="entry name" value="MDMPI_metal-binding"/>
</dbReference>
<reference evidence="3" key="1">
    <citation type="journal article" date="2019" name="Int. J. Syst. Evol. Microbiol.">
        <title>The Global Catalogue of Microorganisms (GCM) 10K type strain sequencing project: providing services to taxonomists for standard genome sequencing and annotation.</title>
        <authorList>
            <consortium name="The Broad Institute Genomics Platform"/>
            <consortium name="The Broad Institute Genome Sequencing Center for Infectious Disease"/>
            <person name="Wu L."/>
            <person name="Ma J."/>
        </authorList>
    </citation>
    <scope>NUCLEOTIDE SEQUENCE [LARGE SCALE GENOMIC DNA]</scope>
    <source>
        <strain evidence="3">NBRC 108728</strain>
    </source>
</reference>
<protein>
    <recommendedName>
        <fullName evidence="1">Mycothiol-dependent maleylpyruvate isomerase metal-binding domain-containing protein</fullName>
    </recommendedName>
</protein>
<dbReference type="Pfam" id="PF11716">
    <property type="entry name" value="MDMPI_N"/>
    <property type="match status" value="1"/>
</dbReference>
<sequence length="202" mass="21425">MSSVALFSQAADSFADLVSRIDPGRWDDPGLGSWTVRDLVGHTTRAILTVTTYLAHDEPGDVTVPTAEHYYTVALTQFGDDASVAARGIEAGRWLGDEPVPKIRQALTEARTALAAQLSNRVVSIGGMGIPLAEYLRTRVFELTVHTIDLARATGLPHGLPAAVMSEAASLSARTAVARGHGDELLLALTGRQPLPEGFSIV</sequence>
<evidence type="ECO:0000313" key="3">
    <source>
        <dbReference type="Proteomes" id="UP001321486"/>
    </source>
</evidence>
<keyword evidence="3" id="KW-1185">Reference proteome</keyword>
<proteinExistence type="predicted"/>
<dbReference type="Proteomes" id="UP001321486">
    <property type="component" value="Chromosome"/>
</dbReference>
<dbReference type="InterPro" id="IPR034660">
    <property type="entry name" value="DinB/YfiT-like"/>
</dbReference>
<dbReference type="Gene3D" id="1.20.120.450">
    <property type="entry name" value="dinb family like domain"/>
    <property type="match status" value="1"/>
</dbReference>
<dbReference type="EMBL" id="AP027732">
    <property type="protein sequence ID" value="BDZ48121.1"/>
    <property type="molecule type" value="Genomic_DNA"/>
</dbReference>